<dbReference type="InterPro" id="IPR052712">
    <property type="entry name" value="Acid_resist_chaperone_HdeD"/>
</dbReference>
<reference evidence="2" key="1">
    <citation type="submission" date="2022-08" db="EMBL/GenBank/DDBJ databases">
        <authorList>
            <person name="Tistechok S."/>
            <person name="Samborskyy M."/>
            <person name="Roman I."/>
        </authorList>
    </citation>
    <scope>NUCLEOTIDE SEQUENCE</scope>
    <source>
        <strain evidence="2">DSM 103496</strain>
    </source>
</reference>
<evidence type="ECO:0000313" key="2">
    <source>
        <dbReference type="EMBL" id="MCS7478110.1"/>
    </source>
</evidence>
<feature type="transmembrane region" description="Helical" evidence="1">
    <location>
        <begin position="62"/>
        <end position="81"/>
    </location>
</feature>
<keyword evidence="1" id="KW-0812">Transmembrane</keyword>
<feature type="transmembrane region" description="Helical" evidence="1">
    <location>
        <begin position="87"/>
        <end position="108"/>
    </location>
</feature>
<keyword evidence="1" id="KW-1133">Transmembrane helix</keyword>
<feature type="transmembrane region" description="Helical" evidence="1">
    <location>
        <begin position="120"/>
        <end position="137"/>
    </location>
</feature>
<name>A0A9X3AGA7_9PSEU</name>
<dbReference type="PANTHER" id="PTHR34989:SF1">
    <property type="entry name" value="PROTEIN HDED"/>
    <property type="match status" value="1"/>
</dbReference>
<accession>A0A9X3AGA7</accession>
<dbReference type="InterPro" id="IPR005325">
    <property type="entry name" value="DUF308_memb"/>
</dbReference>
<dbReference type="GO" id="GO:0005886">
    <property type="term" value="C:plasma membrane"/>
    <property type="evidence" value="ECO:0007669"/>
    <property type="project" value="TreeGrafter"/>
</dbReference>
<feature type="transmembrane region" description="Helical" evidence="1">
    <location>
        <begin position="143"/>
        <end position="166"/>
    </location>
</feature>
<comment type="caution">
    <text evidence="2">The sequence shown here is derived from an EMBL/GenBank/DDBJ whole genome shotgun (WGS) entry which is preliminary data.</text>
</comment>
<dbReference type="Proteomes" id="UP001141259">
    <property type="component" value="Unassembled WGS sequence"/>
</dbReference>
<dbReference type="EMBL" id="JANYMP010000006">
    <property type="protein sequence ID" value="MCS7478110.1"/>
    <property type="molecule type" value="Genomic_DNA"/>
</dbReference>
<dbReference type="Pfam" id="PF03729">
    <property type="entry name" value="DUF308"/>
    <property type="match status" value="2"/>
</dbReference>
<dbReference type="PANTHER" id="PTHR34989">
    <property type="entry name" value="PROTEIN HDED"/>
    <property type="match status" value="1"/>
</dbReference>
<sequence>MREMLARRWWLFALRGGFAILFGLLALIWPGLTLVALVVLWGAYTLVDGATELYLAVTHKDFAHGVLGALGVVAGLVALFWPGITALVLLVVIAVWAIVGGVLEIVTAVRLRKVIEHERFLALSGLLSVVLGIILLSTPSTGALALVVTIGAFAILWGIVLVLLSLRLKKSATA</sequence>
<evidence type="ECO:0000313" key="3">
    <source>
        <dbReference type="Proteomes" id="UP001141259"/>
    </source>
</evidence>
<gene>
    <name evidence="2" type="ORF">NZH93_14715</name>
</gene>
<protein>
    <submittedName>
        <fullName evidence="2">HdeD family acid-resistance protein</fullName>
    </submittedName>
</protein>
<dbReference type="AlphaFoldDB" id="A0A9X3AGA7"/>
<keyword evidence="1" id="KW-0472">Membrane</keyword>
<organism evidence="2 3">
    <name type="scientific">Umezawaea endophytica</name>
    <dbReference type="NCBI Taxonomy" id="1654476"/>
    <lineage>
        <taxon>Bacteria</taxon>
        <taxon>Bacillati</taxon>
        <taxon>Actinomycetota</taxon>
        <taxon>Actinomycetes</taxon>
        <taxon>Pseudonocardiales</taxon>
        <taxon>Pseudonocardiaceae</taxon>
        <taxon>Umezawaea</taxon>
    </lineage>
</organism>
<proteinExistence type="predicted"/>
<evidence type="ECO:0000256" key="1">
    <source>
        <dbReference type="SAM" id="Phobius"/>
    </source>
</evidence>
<dbReference type="RefSeq" id="WP_259623620.1">
    <property type="nucleotide sequence ID" value="NZ_JANYMP010000006.1"/>
</dbReference>
<keyword evidence="3" id="KW-1185">Reference proteome</keyword>